<keyword evidence="3" id="KW-1185">Reference proteome</keyword>
<evidence type="ECO:0000259" key="1">
    <source>
        <dbReference type="Pfam" id="PF00561"/>
    </source>
</evidence>
<organism evidence="2 3">
    <name type="scientific">Zostera marina</name>
    <name type="common">Eelgrass</name>
    <dbReference type="NCBI Taxonomy" id="29655"/>
    <lineage>
        <taxon>Eukaryota</taxon>
        <taxon>Viridiplantae</taxon>
        <taxon>Streptophyta</taxon>
        <taxon>Embryophyta</taxon>
        <taxon>Tracheophyta</taxon>
        <taxon>Spermatophyta</taxon>
        <taxon>Magnoliopsida</taxon>
        <taxon>Liliopsida</taxon>
        <taxon>Zosteraceae</taxon>
        <taxon>Zostera</taxon>
    </lineage>
</organism>
<comment type="caution">
    <text evidence="2">The sequence shown here is derived from an EMBL/GenBank/DDBJ whole genome shotgun (WGS) entry which is preliminary data.</text>
</comment>
<dbReference type="PANTHER" id="PTHR43139:SF52">
    <property type="entry name" value="SI:DKEY-122A22.2"/>
    <property type="match status" value="1"/>
</dbReference>
<name>A0A0K9PHA7_ZOSMR</name>
<dbReference type="InterPro" id="IPR000073">
    <property type="entry name" value="AB_hydrolase_1"/>
</dbReference>
<gene>
    <name evidence="2" type="ORF">ZOSMA_240G00190</name>
</gene>
<dbReference type="PRINTS" id="PR00111">
    <property type="entry name" value="ABHYDROLASE"/>
</dbReference>
<dbReference type="Pfam" id="PF00561">
    <property type="entry name" value="Abhydrolase_1"/>
    <property type="match status" value="1"/>
</dbReference>
<dbReference type="InterPro" id="IPR052370">
    <property type="entry name" value="Meta-cleavage_hydrolase"/>
</dbReference>
<dbReference type="PANTHER" id="PTHR43139">
    <property type="entry name" value="SI:DKEY-122A22.2"/>
    <property type="match status" value="1"/>
</dbReference>
<dbReference type="SUPFAM" id="SSF53474">
    <property type="entry name" value="alpha/beta-Hydrolases"/>
    <property type="match status" value="1"/>
</dbReference>
<dbReference type="OrthoDB" id="6431331at2759"/>
<dbReference type="Gene3D" id="3.40.50.1820">
    <property type="entry name" value="alpha/beta hydrolase"/>
    <property type="match status" value="1"/>
</dbReference>
<dbReference type="InterPro" id="IPR029058">
    <property type="entry name" value="AB_hydrolase_fold"/>
</dbReference>
<dbReference type="EMBL" id="LFYR01000841">
    <property type="protein sequence ID" value="KMZ68341.1"/>
    <property type="molecule type" value="Genomic_DNA"/>
</dbReference>
<reference evidence="3" key="1">
    <citation type="journal article" date="2016" name="Nature">
        <title>The genome of the seagrass Zostera marina reveals angiosperm adaptation to the sea.</title>
        <authorList>
            <person name="Olsen J.L."/>
            <person name="Rouze P."/>
            <person name="Verhelst B."/>
            <person name="Lin Y.-C."/>
            <person name="Bayer T."/>
            <person name="Collen J."/>
            <person name="Dattolo E."/>
            <person name="De Paoli E."/>
            <person name="Dittami S."/>
            <person name="Maumus F."/>
            <person name="Michel G."/>
            <person name="Kersting A."/>
            <person name="Lauritano C."/>
            <person name="Lohaus R."/>
            <person name="Toepel M."/>
            <person name="Tonon T."/>
            <person name="Vanneste K."/>
            <person name="Amirebrahimi M."/>
            <person name="Brakel J."/>
            <person name="Bostroem C."/>
            <person name="Chovatia M."/>
            <person name="Grimwood J."/>
            <person name="Jenkins J.W."/>
            <person name="Jueterbock A."/>
            <person name="Mraz A."/>
            <person name="Stam W.T."/>
            <person name="Tice H."/>
            <person name="Bornberg-Bauer E."/>
            <person name="Green P.J."/>
            <person name="Pearson G.A."/>
            <person name="Procaccini G."/>
            <person name="Duarte C.M."/>
            <person name="Schmutz J."/>
            <person name="Reusch T.B.H."/>
            <person name="Van de Peer Y."/>
        </authorList>
    </citation>
    <scope>NUCLEOTIDE SEQUENCE [LARGE SCALE GENOMIC DNA]</scope>
    <source>
        <strain evidence="3">cv. Finnish</strain>
    </source>
</reference>
<dbReference type="OMA" id="PEAIWQW"/>
<dbReference type="GO" id="GO:0016787">
    <property type="term" value="F:hydrolase activity"/>
    <property type="evidence" value="ECO:0007669"/>
    <property type="project" value="UniProtKB-KW"/>
</dbReference>
<feature type="domain" description="AB hydrolase-1" evidence="1">
    <location>
        <begin position="50"/>
        <end position="150"/>
    </location>
</feature>
<keyword evidence="2" id="KW-0378">Hydrolase</keyword>
<dbReference type="STRING" id="29655.A0A0K9PHA7"/>
<dbReference type="Proteomes" id="UP000036987">
    <property type="component" value="Unassembled WGS sequence"/>
</dbReference>
<evidence type="ECO:0000313" key="3">
    <source>
        <dbReference type="Proteomes" id="UP000036987"/>
    </source>
</evidence>
<protein>
    <submittedName>
        <fullName evidence="2">Hydrolase-like protein</fullName>
    </submittedName>
</protein>
<dbReference type="AlphaFoldDB" id="A0A0K9PHA7"/>
<accession>A0A0K9PHA7</accession>
<sequence length="303" mass="34383">MESCLSIVSIYGSYLHRIFTSAGLRRKFISIDSGETSLYYWTPTNTTTRPTVVLIHGFGPEPKWQWMHQIKPLSSRFHLVVPELIFFGNSTTHSSKRTEIFQAECLIKLLDGIGVDKFYPIGTSYGGFVAYHVARICGKERVQKVVIASSNLLKREGDNDKLLKSAGVNKIEELLLPQTAAMIKIVLKLVIYRCPWLPDFFLRDLIRTLYTDNREEKVELINAVTLEKSDGLHQLSQKVLILWGDHDGIFPIEKAGEIKKQIGEKEDDVVLEVIKNTSHIPHAENPARFNTIVTNFLLTTISI</sequence>
<proteinExistence type="predicted"/>
<evidence type="ECO:0000313" key="2">
    <source>
        <dbReference type="EMBL" id="KMZ68341.1"/>
    </source>
</evidence>